<keyword evidence="7 9" id="KW-0408">Iron</keyword>
<protein>
    <submittedName>
        <fullName evidence="11">Indoleamine 2,3-dioxygenase 1-like</fullName>
    </submittedName>
</protein>
<evidence type="ECO:0000256" key="6">
    <source>
        <dbReference type="ARBA" id="ARBA00023002"/>
    </source>
</evidence>
<dbReference type="Pfam" id="PF01231">
    <property type="entry name" value="IDO"/>
    <property type="match status" value="1"/>
</dbReference>
<dbReference type="GO" id="GO:0019441">
    <property type="term" value="P:L-tryptophan catabolic process to kynurenine"/>
    <property type="evidence" value="ECO:0007669"/>
    <property type="project" value="InterPro"/>
</dbReference>
<sequence>MERKGKTSAENLLIKIDQYLISEDYGFVLPHPQTELPSYYDPWMEIASNLSQLIENCQLCSKVEKMPLLSTHALTDYKEQRLAHLALGFITMGYVWQNGSEKAQKVLPGTLAVPFCKLSEVLDLPPVLVYADCVLANWKKKDPSGPLSIENLDVIFSFPGGETSKGFFLVSLLVEMAAAPGIRAIPKIISAMLHQDITSLENALQDVTSSISKMRDAFKLIHGYVNPEVFFNTLRIYLSGWKDNPLMAGGLLYEGVWKTPREFSGGSAGQSSTLQCFDVLLGIHSSPESDSAAAYLQSLRDYMPASHRAFIQALASGPSLRHFVLAAGNDRLQEAFNSCVSALLALRDYHIQVVTKYITIPAGKQKRRGCLFHSAVVPLPEKGTGGTSFMCFLKTIRDLTKNAQLLDIKTL</sequence>
<evidence type="ECO:0000256" key="3">
    <source>
        <dbReference type="ARBA" id="ARBA00022723"/>
    </source>
</evidence>
<evidence type="ECO:0000256" key="2">
    <source>
        <dbReference type="ARBA" id="ARBA00022617"/>
    </source>
</evidence>
<dbReference type="Proteomes" id="UP000515156">
    <property type="component" value="Chromosome 4"/>
</dbReference>
<evidence type="ECO:0000256" key="8">
    <source>
        <dbReference type="ARBA" id="ARBA00023079"/>
    </source>
</evidence>
<proteinExistence type="inferred from homology"/>
<keyword evidence="8" id="KW-0823">Tryptophan catabolism</keyword>
<dbReference type="GO" id="GO:0020037">
    <property type="term" value="F:heme binding"/>
    <property type="evidence" value="ECO:0007669"/>
    <property type="project" value="InterPro"/>
</dbReference>
<dbReference type="GO" id="GO:0034354">
    <property type="term" value="P:'de novo' NAD+ biosynthetic process from L-tryptophan"/>
    <property type="evidence" value="ECO:0007669"/>
    <property type="project" value="TreeGrafter"/>
</dbReference>
<dbReference type="OrthoDB" id="10262710at2759"/>
<dbReference type="FunFam" id="1.20.58.480:FF:000003">
    <property type="entry name" value="Indoleamine 2,3-dioxygenase 1"/>
    <property type="match status" value="1"/>
</dbReference>
<evidence type="ECO:0000313" key="11">
    <source>
        <dbReference type="RefSeq" id="XP_030058360.1"/>
    </source>
</evidence>
<comment type="similarity">
    <text evidence="1">Belongs to the indoleamine 2,3-dioxygenase family.</text>
</comment>
<dbReference type="PANTHER" id="PTHR28657">
    <property type="entry name" value="INDOLEAMINE 2,3-DIOXYGENASE"/>
    <property type="match status" value="1"/>
</dbReference>
<keyword evidence="3 9" id="KW-0479">Metal-binding</keyword>
<evidence type="ECO:0000256" key="9">
    <source>
        <dbReference type="PIRSR" id="PIRSR600898-1"/>
    </source>
</evidence>
<dbReference type="GO" id="GO:0033754">
    <property type="term" value="F:indoleamine 2,3-dioxygenase activity"/>
    <property type="evidence" value="ECO:0007669"/>
    <property type="project" value="TreeGrafter"/>
</dbReference>
<dbReference type="PANTHER" id="PTHR28657:SF2">
    <property type="entry name" value="INDOLEAMINE 2,3-DIOXYGENASE 1"/>
    <property type="match status" value="1"/>
</dbReference>
<dbReference type="GO" id="GO:0005737">
    <property type="term" value="C:cytoplasm"/>
    <property type="evidence" value="ECO:0007669"/>
    <property type="project" value="TreeGrafter"/>
</dbReference>
<keyword evidence="6" id="KW-0560">Oxidoreductase</keyword>
<dbReference type="RefSeq" id="XP_030058360.1">
    <property type="nucleotide sequence ID" value="XM_030202500.1"/>
</dbReference>
<reference evidence="11" key="1">
    <citation type="submission" date="2025-08" db="UniProtKB">
        <authorList>
            <consortium name="RefSeq"/>
        </authorList>
    </citation>
    <scope>IDENTIFICATION</scope>
</reference>
<dbReference type="Gene3D" id="1.20.58.480">
    <property type="match status" value="1"/>
</dbReference>
<name>A0A6P7Y5I0_9AMPH</name>
<dbReference type="GO" id="GO:0046872">
    <property type="term" value="F:metal ion binding"/>
    <property type="evidence" value="ECO:0007669"/>
    <property type="project" value="UniProtKB-KW"/>
</dbReference>
<feature type="binding site" description="proximal binding residue" evidence="9">
    <location>
        <position position="350"/>
    </location>
    <ligand>
        <name>heme b</name>
        <dbReference type="ChEBI" id="CHEBI:60344"/>
    </ligand>
    <ligandPart>
        <name>Fe</name>
        <dbReference type="ChEBI" id="CHEBI:18248"/>
    </ligandPart>
</feature>
<dbReference type="FunCoup" id="A0A6P7Y5I0">
    <property type="interactions" value="356"/>
</dbReference>
<dbReference type="PROSITE" id="PS00876">
    <property type="entry name" value="IDO_1"/>
    <property type="match status" value="1"/>
</dbReference>
<dbReference type="GeneID" id="115469714"/>
<dbReference type="InParanoid" id="A0A6P7Y5I0"/>
<dbReference type="SUPFAM" id="SSF140959">
    <property type="entry name" value="Indolic compounds 2,3-dioxygenase-like"/>
    <property type="match status" value="1"/>
</dbReference>
<keyword evidence="4" id="KW-0391">Immunity</keyword>
<accession>A0A6P7Y5I0</accession>
<keyword evidence="5" id="KW-0223">Dioxygenase</keyword>
<dbReference type="InterPro" id="IPR000898">
    <property type="entry name" value="Indolamine_dOase"/>
</dbReference>
<evidence type="ECO:0000313" key="10">
    <source>
        <dbReference type="Proteomes" id="UP000515156"/>
    </source>
</evidence>
<dbReference type="GO" id="GO:0004833">
    <property type="term" value="F:L-tryptophan 2,3-dioxygenase activity"/>
    <property type="evidence" value="ECO:0007669"/>
    <property type="project" value="TreeGrafter"/>
</dbReference>
<evidence type="ECO:0000256" key="4">
    <source>
        <dbReference type="ARBA" id="ARBA00022859"/>
    </source>
</evidence>
<organism evidence="10 11">
    <name type="scientific">Microcaecilia unicolor</name>
    <dbReference type="NCBI Taxonomy" id="1415580"/>
    <lineage>
        <taxon>Eukaryota</taxon>
        <taxon>Metazoa</taxon>
        <taxon>Chordata</taxon>
        <taxon>Craniata</taxon>
        <taxon>Vertebrata</taxon>
        <taxon>Euteleostomi</taxon>
        <taxon>Amphibia</taxon>
        <taxon>Gymnophiona</taxon>
        <taxon>Siphonopidae</taxon>
        <taxon>Microcaecilia</taxon>
    </lineage>
</organism>
<dbReference type="AlphaFoldDB" id="A0A6P7Y5I0"/>
<dbReference type="InterPro" id="IPR037217">
    <property type="entry name" value="Trp/Indoleamine_2_3_dOase-like"/>
</dbReference>
<keyword evidence="2 9" id="KW-0349">Heme</keyword>
<evidence type="ECO:0000256" key="1">
    <source>
        <dbReference type="ARBA" id="ARBA00007119"/>
    </source>
</evidence>
<evidence type="ECO:0000256" key="5">
    <source>
        <dbReference type="ARBA" id="ARBA00022964"/>
    </source>
</evidence>
<dbReference type="GO" id="GO:0002376">
    <property type="term" value="P:immune system process"/>
    <property type="evidence" value="ECO:0007669"/>
    <property type="project" value="UniProtKB-KW"/>
</dbReference>
<keyword evidence="10" id="KW-1185">Reference proteome</keyword>
<evidence type="ECO:0000256" key="7">
    <source>
        <dbReference type="ARBA" id="ARBA00023004"/>
    </source>
</evidence>
<dbReference type="KEGG" id="muo:115469714"/>
<gene>
    <name evidence="11" type="primary">LOC115469714</name>
</gene>